<evidence type="ECO:0000256" key="10">
    <source>
        <dbReference type="ARBA" id="ARBA00022989"/>
    </source>
</evidence>
<feature type="transmembrane region" description="Helical" evidence="14">
    <location>
        <begin position="239"/>
        <end position="263"/>
    </location>
</feature>
<keyword evidence="13" id="KW-0739">Sodium transport</keyword>
<dbReference type="GO" id="GO:0006814">
    <property type="term" value="P:sodium ion transport"/>
    <property type="evidence" value="ECO:0007669"/>
    <property type="project" value="UniProtKB-UniRule"/>
</dbReference>
<evidence type="ECO:0000256" key="13">
    <source>
        <dbReference type="PIRNR" id="PIRNR015658"/>
    </source>
</evidence>
<name>A0A7X6DD45_9BURK</name>
<proteinExistence type="inferred from homology"/>
<keyword evidence="9" id="KW-1278">Translocase</keyword>
<evidence type="ECO:0000256" key="14">
    <source>
        <dbReference type="SAM" id="Phobius"/>
    </source>
</evidence>
<keyword evidence="13" id="KW-0813">Transport</keyword>
<evidence type="ECO:0000256" key="3">
    <source>
        <dbReference type="ARBA" id="ARBA00004651"/>
    </source>
</evidence>
<dbReference type="EMBL" id="VTOX01000001">
    <property type="protein sequence ID" value="NKE65000.1"/>
    <property type="molecule type" value="Genomic_DNA"/>
</dbReference>
<evidence type="ECO:0000313" key="16">
    <source>
        <dbReference type="Proteomes" id="UP000521868"/>
    </source>
</evidence>
<feature type="transmembrane region" description="Helical" evidence="14">
    <location>
        <begin position="312"/>
        <end position="335"/>
    </location>
</feature>
<dbReference type="GO" id="GO:0005886">
    <property type="term" value="C:plasma membrane"/>
    <property type="evidence" value="ECO:0007669"/>
    <property type="project" value="UniProtKB-SubCell"/>
</dbReference>
<reference evidence="15 16" key="1">
    <citation type="journal article" date="2020" name="Nature">
        <title>Bacterial chemolithoautotrophy via manganese oxidation.</title>
        <authorList>
            <person name="Yu H."/>
            <person name="Leadbetter J.R."/>
        </authorList>
    </citation>
    <scope>NUCLEOTIDE SEQUENCE [LARGE SCALE GENOMIC DNA]</scope>
    <source>
        <strain evidence="15 16">RBP-1</strain>
    </source>
</reference>
<evidence type="ECO:0000256" key="1">
    <source>
        <dbReference type="ARBA" id="ARBA00001959"/>
    </source>
</evidence>
<comment type="subunit">
    <text evidence="5">Heterotrimer of an alpha, a beta and a gamma subunit.</text>
</comment>
<comment type="caution">
    <text evidence="15">The sequence shown here is derived from an EMBL/GenBank/DDBJ whole genome shotgun (WGS) entry which is preliminary data.</text>
</comment>
<keyword evidence="16" id="KW-1185">Reference proteome</keyword>
<dbReference type="InterPro" id="IPR005661">
    <property type="entry name" value="OadB_MmdB"/>
</dbReference>
<dbReference type="PANTHER" id="PTHR35806">
    <property type="entry name" value="OXALOACETATE DECARBOXYLASE BETA CHAIN 2"/>
    <property type="match status" value="1"/>
</dbReference>
<comment type="cofactor">
    <cofactor evidence="1">
        <name>Na(+)</name>
        <dbReference type="ChEBI" id="CHEBI:29101"/>
    </cofactor>
</comment>
<feature type="transmembrane region" description="Helical" evidence="14">
    <location>
        <begin position="283"/>
        <end position="305"/>
    </location>
</feature>
<evidence type="ECO:0000256" key="9">
    <source>
        <dbReference type="ARBA" id="ARBA00022967"/>
    </source>
</evidence>
<keyword evidence="11 13" id="KW-0472">Membrane</keyword>
<dbReference type="AlphaFoldDB" id="A0A7X6DD45"/>
<organism evidence="15 16">
    <name type="scientific">Ramlibacter lithotrophicus</name>
    <dbReference type="NCBI Taxonomy" id="2606681"/>
    <lineage>
        <taxon>Bacteria</taxon>
        <taxon>Pseudomonadati</taxon>
        <taxon>Pseudomonadota</taxon>
        <taxon>Betaproteobacteria</taxon>
        <taxon>Burkholderiales</taxon>
        <taxon>Comamonadaceae</taxon>
        <taxon>Ramlibacter</taxon>
    </lineage>
</organism>
<dbReference type="NCBIfam" id="TIGR01109">
    <property type="entry name" value="Na_pump_decarbB"/>
    <property type="match status" value="1"/>
</dbReference>
<evidence type="ECO:0000256" key="5">
    <source>
        <dbReference type="ARBA" id="ARBA00011869"/>
    </source>
</evidence>
<evidence type="ECO:0000313" key="15">
    <source>
        <dbReference type="EMBL" id="NKE65000.1"/>
    </source>
</evidence>
<evidence type="ECO:0000256" key="12">
    <source>
        <dbReference type="ARBA" id="ARBA00048176"/>
    </source>
</evidence>
<evidence type="ECO:0000256" key="11">
    <source>
        <dbReference type="ARBA" id="ARBA00023136"/>
    </source>
</evidence>
<dbReference type="EC" id="7.2.4.2" evidence="6"/>
<feature type="transmembrane region" description="Helical" evidence="14">
    <location>
        <begin position="108"/>
        <end position="129"/>
    </location>
</feature>
<dbReference type="RefSeq" id="WP_168106036.1">
    <property type="nucleotide sequence ID" value="NZ_VTOX01000001.1"/>
</dbReference>
<evidence type="ECO:0000256" key="4">
    <source>
        <dbReference type="ARBA" id="ARBA00010924"/>
    </source>
</evidence>
<accession>A0A7X6DD45</accession>
<dbReference type="PANTHER" id="PTHR35806:SF1">
    <property type="entry name" value="OXALOACETATE DECARBOXYLASE BETA CHAIN 2"/>
    <property type="match status" value="1"/>
</dbReference>
<feature type="transmembrane region" description="Helical" evidence="14">
    <location>
        <begin position="374"/>
        <end position="399"/>
    </location>
</feature>
<keyword evidence="8 14" id="KW-0812">Transmembrane</keyword>
<evidence type="ECO:0000256" key="6">
    <source>
        <dbReference type="ARBA" id="ARBA00011957"/>
    </source>
</evidence>
<comment type="function">
    <text evidence="2">Catalyzes the decarboxylation of oxaloacetate coupled to Na(+) translocation.</text>
</comment>
<keyword evidence="10 14" id="KW-1133">Transmembrane helix</keyword>
<feature type="transmembrane region" description="Helical" evidence="14">
    <location>
        <begin position="48"/>
        <end position="68"/>
    </location>
</feature>
<evidence type="ECO:0000256" key="2">
    <source>
        <dbReference type="ARBA" id="ARBA00003002"/>
    </source>
</evidence>
<keyword evidence="7 13" id="KW-1003">Cell membrane</keyword>
<keyword evidence="13" id="KW-0915">Sodium</keyword>
<dbReference type="GO" id="GO:0016829">
    <property type="term" value="F:lyase activity"/>
    <property type="evidence" value="ECO:0007669"/>
    <property type="project" value="InterPro"/>
</dbReference>
<feature type="transmembrane region" description="Helical" evidence="14">
    <location>
        <begin position="12"/>
        <end position="42"/>
    </location>
</feature>
<comment type="subcellular location">
    <subcellularLocation>
        <location evidence="3">Cell membrane</location>
        <topology evidence="3">Multi-pass membrane protein</topology>
    </subcellularLocation>
</comment>
<comment type="catalytic activity">
    <reaction evidence="12">
        <text>oxaloacetate + 2 Na(+)(in) + H(+) = pyruvate + 2 Na(+)(out) + CO2</text>
        <dbReference type="Rhea" id="RHEA:57724"/>
        <dbReference type="ChEBI" id="CHEBI:15361"/>
        <dbReference type="ChEBI" id="CHEBI:15378"/>
        <dbReference type="ChEBI" id="CHEBI:16452"/>
        <dbReference type="ChEBI" id="CHEBI:16526"/>
        <dbReference type="ChEBI" id="CHEBI:29101"/>
        <dbReference type="EC" id="7.2.4.2"/>
    </reaction>
</comment>
<evidence type="ECO:0000256" key="8">
    <source>
        <dbReference type="ARBA" id="ARBA00022692"/>
    </source>
</evidence>
<comment type="similarity">
    <text evidence="4">Belongs to the GcdB/MmdB/OadB family.</text>
</comment>
<feature type="transmembrane region" description="Helical" evidence="14">
    <location>
        <begin position="187"/>
        <end position="214"/>
    </location>
</feature>
<protein>
    <recommendedName>
        <fullName evidence="6">oxaloacetate decarboxylase (Na(+) extruding)</fullName>
        <ecNumber evidence="6">7.2.4.2</ecNumber>
    </recommendedName>
</protein>
<feature type="transmembrane region" description="Helical" evidence="14">
    <location>
        <begin position="135"/>
        <end position="155"/>
    </location>
</feature>
<dbReference type="PIRSF" id="PIRSF015658">
    <property type="entry name" value="MmdB_OadB"/>
    <property type="match status" value="1"/>
</dbReference>
<dbReference type="Proteomes" id="UP000521868">
    <property type="component" value="Unassembled WGS sequence"/>
</dbReference>
<gene>
    <name evidence="15" type="ORF">RAMLITH_04140</name>
</gene>
<dbReference type="GO" id="GO:0015451">
    <property type="term" value="F:decarboxylation-driven active transmembrane transporter activity"/>
    <property type="evidence" value="ECO:0007669"/>
    <property type="project" value="UniProtKB-EC"/>
</dbReference>
<sequence length="401" mass="42591">MPEIDVLHLFQGVATMVAAGPTIAIARIVLIALGILFVYLGAKGTLEPLIMIPMGFGMSAVNAGVLYLSKDTTGTIFLDPMTSETGQLLTVLQIDFLQPIYTFMFSNGLIACLVFMGIGVISDVGYVLIAPFRSMFIAICAELGTVLTFPIAVAVGFSYKEAAAIAMIGSADGPMVLYTSLILAKDLFVPITIVAYLYLSLTYAVYPMVIRLLIPKELRGIKMDTRQNPKASKAEKMTFAVVASTLLCLLFPVAAPLFMSFFLGVVIRESGVTQFIDFIGGPLLYGATFFLGLLLGVLCEAGTILNPKVLTLLVLGMLALLISGIGGIIGGYIVYWANGRTFNPVIGIAGVSCVPTTAKVAQKEARDANKLVQILPWAMGASICGVISSAILAAIYVTLLR</sequence>
<dbReference type="Pfam" id="PF03977">
    <property type="entry name" value="OAD_beta"/>
    <property type="match status" value="1"/>
</dbReference>
<keyword evidence="13" id="KW-0406">Ion transport</keyword>
<evidence type="ECO:0000256" key="7">
    <source>
        <dbReference type="ARBA" id="ARBA00022475"/>
    </source>
</evidence>